<gene>
    <name evidence="1" type="ORF">HFO42_17985</name>
</gene>
<dbReference type="Pfam" id="PF14022">
    <property type="entry name" value="DUF4238"/>
    <property type="match status" value="1"/>
</dbReference>
<dbReference type="Proteomes" id="UP000825699">
    <property type="component" value="Unassembled WGS sequence"/>
</dbReference>
<evidence type="ECO:0000313" key="1">
    <source>
        <dbReference type="EMBL" id="MBY5629975.1"/>
    </source>
</evidence>
<dbReference type="RefSeq" id="WP_222261252.1">
    <property type="nucleotide sequence ID" value="NZ_JAAXEB010000009.1"/>
</dbReference>
<dbReference type="InterPro" id="IPR025332">
    <property type="entry name" value="DUF4238"/>
</dbReference>
<sequence length="353" mass="40100">MPALKNQHFVPKVHLRAFAPDDGKKMVNMLHAASMRAIKGASLSGQCAKHYFYGKDLVLEKQIGEIEGQYAELVRELEGGHRNGPLLETVKTLAFFQHFRTDAARTRFLITQRQLFEATGEIVDEGKLPFSDEDLIQTALAMFFTSIKYIGDLKTCVLLNHSRQDFVTSDDPAVLFNKFILQKTGAANFGLMNSGICLYMPITPRMAVLCYDENVYRIAQNEKSEVIVRKRPDVIALNSLVMLNNANCVYFRNWDERDDLLAHLRDALPLRSPGTRTHRLVPVDGKEGAFRPLKAGEEYNGAVEMFHSEAVYPRPIHWMSFLDRRLRPVTYFENTAAGYVRKEAWLRSGPDGL</sequence>
<reference evidence="1" key="1">
    <citation type="submission" date="2020-04" db="EMBL/GenBank/DDBJ databases">
        <title>Global-level population genomics supports evidence of horizontal gene transfer on evolution of Rhizobia in Lentils.</title>
        <authorList>
            <person name="Gai Y."/>
            <person name="Cook D."/>
            <person name="Riely B."/>
        </authorList>
    </citation>
    <scope>NUCLEOTIDE SEQUENCE</scope>
    <source>
        <strain evidence="1">Derici101B</strain>
    </source>
</reference>
<comment type="caution">
    <text evidence="1">The sequence shown here is derived from an EMBL/GenBank/DDBJ whole genome shotgun (WGS) entry which is preliminary data.</text>
</comment>
<organism evidence="1 2">
    <name type="scientific">Rhizobium leguminosarum</name>
    <dbReference type="NCBI Taxonomy" id="384"/>
    <lineage>
        <taxon>Bacteria</taxon>
        <taxon>Pseudomonadati</taxon>
        <taxon>Pseudomonadota</taxon>
        <taxon>Alphaproteobacteria</taxon>
        <taxon>Hyphomicrobiales</taxon>
        <taxon>Rhizobiaceae</taxon>
        <taxon>Rhizobium/Agrobacterium group</taxon>
        <taxon>Rhizobium</taxon>
    </lineage>
</organism>
<evidence type="ECO:0000313" key="2">
    <source>
        <dbReference type="Proteomes" id="UP000825699"/>
    </source>
</evidence>
<proteinExistence type="predicted"/>
<accession>A0AAJ1AA80</accession>
<name>A0AAJ1AA80_RHILE</name>
<dbReference type="EMBL" id="JAAXEP010000008">
    <property type="protein sequence ID" value="MBY5629975.1"/>
    <property type="molecule type" value="Genomic_DNA"/>
</dbReference>
<protein>
    <submittedName>
        <fullName evidence="1">DUF4238 domain-containing protein</fullName>
    </submittedName>
</protein>
<dbReference type="AlphaFoldDB" id="A0AAJ1AA80"/>